<dbReference type="PANTHER" id="PTHR43685">
    <property type="entry name" value="GLYCOSYLTRANSFERASE"/>
    <property type="match status" value="1"/>
</dbReference>
<accession>W0RBH0</accession>
<evidence type="ECO:0000313" key="3">
    <source>
        <dbReference type="Proteomes" id="UP000019151"/>
    </source>
</evidence>
<dbReference type="AlphaFoldDB" id="W0RBH0"/>
<dbReference type="InterPro" id="IPR001173">
    <property type="entry name" value="Glyco_trans_2-like"/>
</dbReference>
<dbReference type="HOGENOM" id="CLU_810923_0_0_0"/>
<protein>
    <submittedName>
        <fullName evidence="2">Group 2 family glycosyl transferase</fullName>
    </submittedName>
</protein>
<dbReference type="EMBL" id="CP007128">
    <property type="protein sequence ID" value="AHG87660.1"/>
    <property type="molecule type" value="Genomic_DNA"/>
</dbReference>
<dbReference type="InParanoid" id="W0RBH0"/>
<dbReference type="Gene3D" id="3.90.550.10">
    <property type="entry name" value="Spore Coat Polysaccharide Biosynthesis Protein SpsA, Chain A"/>
    <property type="match status" value="1"/>
</dbReference>
<dbReference type="SUPFAM" id="SSF53448">
    <property type="entry name" value="Nucleotide-diphospho-sugar transferases"/>
    <property type="match status" value="1"/>
</dbReference>
<proteinExistence type="predicted"/>
<dbReference type="Proteomes" id="UP000019151">
    <property type="component" value="Chromosome"/>
</dbReference>
<evidence type="ECO:0000259" key="1">
    <source>
        <dbReference type="Pfam" id="PF00535"/>
    </source>
</evidence>
<dbReference type="KEGG" id="gba:J421_0123"/>
<organism evidence="2 3">
    <name type="scientific">Gemmatirosa kalamazoonensis</name>
    <dbReference type="NCBI Taxonomy" id="861299"/>
    <lineage>
        <taxon>Bacteria</taxon>
        <taxon>Pseudomonadati</taxon>
        <taxon>Gemmatimonadota</taxon>
        <taxon>Gemmatimonadia</taxon>
        <taxon>Gemmatimonadales</taxon>
        <taxon>Gemmatimonadaceae</taxon>
        <taxon>Gemmatirosa</taxon>
    </lineage>
</organism>
<gene>
    <name evidence="2" type="ORF">J421_0123</name>
</gene>
<evidence type="ECO:0000313" key="2">
    <source>
        <dbReference type="EMBL" id="AHG87660.1"/>
    </source>
</evidence>
<dbReference type="OrthoDB" id="4120491at2"/>
<name>W0RBH0_9BACT</name>
<reference evidence="2 3" key="1">
    <citation type="journal article" date="2014" name="Genome Announc.">
        <title>Genome Sequence and Methylome of Soil Bacterium Gemmatirosa kalamazoonensis KBS708T, a Member of the Rarely Cultivated Gemmatimonadetes Phylum.</title>
        <authorList>
            <person name="Debruyn J.M."/>
            <person name="Radosevich M."/>
            <person name="Wommack K.E."/>
            <person name="Polson S.W."/>
            <person name="Hauser L.J."/>
            <person name="Fawaz M.N."/>
            <person name="Korlach J."/>
            <person name="Tsai Y.C."/>
        </authorList>
    </citation>
    <scope>NUCLEOTIDE SEQUENCE [LARGE SCALE GENOMIC DNA]</scope>
    <source>
        <strain evidence="2 3">KBS708</strain>
    </source>
</reference>
<dbReference type="PANTHER" id="PTHR43685:SF3">
    <property type="entry name" value="SLR2126 PROTEIN"/>
    <property type="match status" value="1"/>
</dbReference>
<keyword evidence="3" id="KW-1185">Reference proteome</keyword>
<dbReference type="eggNOG" id="COG1216">
    <property type="taxonomic scope" value="Bacteria"/>
</dbReference>
<dbReference type="NCBIfam" id="NF041875">
    <property type="entry name" value="EPS_EpsD"/>
    <property type="match status" value="1"/>
</dbReference>
<sequence>MTTAPTPAVSVVIATYNRADSVARLLGELATQTIGPDRFEVVVVDDGSAEPVALQLEALGLPYVLRALTQPNAGPAAARHRALGQARGDLVVIVDDDMHVAPTFLAEHLAAHPPGTRRVVLGRIRIESAETQPLFERCHMYLFEKLERNVRAGRVALRGTNLYTGNVSFARAEYFAVGGFDPAFRLSEDAELGVRLDLAGCELAFADGATALSASDHRSTSAWMRRSAAYGVADMRVWQKHPQATWANPWRFLFLMNPASRPMLLASALAPRFGRALAWLAMGASLALATLGAERVAIAGATFVYGLQYFSGVGTHAGSLGGRVRSLARYVRARRAERDASRVMAARPELRSASR</sequence>
<dbReference type="InterPro" id="IPR029044">
    <property type="entry name" value="Nucleotide-diphossugar_trans"/>
</dbReference>
<dbReference type="RefSeq" id="WP_025409218.1">
    <property type="nucleotide sequence ID" value="NZ_CP007128.1"/>
</dbReference>
<dbReference type="STRING" id="861299.J421_0123"/>
<dbReference type="GO" id="GO:0016740">
    <property type="term" value="F:transferase activity"/>
    <property type="evidence" value="ECO:0007669"/>
    <property type="project" value="UniProtKB-KW"/>
</dbReference>
<feature type="domain" description="Glycosyltransferase 2-like" evidence="1">
    <location>
        <begin position="10"/>
        <end position="138"/>
    </location>
</feature>
<keyword evidence="2" id="KW-0808">Transferase</keyword>
<dbReference type="InterPro" id="IPR050834">
    <property type="entry name" value="Glycosyltransf_2"/>
</dbReference>
<dbReference type="Pfam" id="PF00535">
    <property type="entry name" value="Glycos_transf_2"/>
    <property type="match status" value="1"/>
</dbReference>